<dbReference type="Proteomes" id="UP000054558">
    <property type="component" value="Unassembled WGS sequence"/>
</dbReference>
<protein>
    <submittedName>
        <fullName evidence="1">Uncharacterized protein</fullName>
    </submittedName>
</protein>
<organism evidence="1 2">
    <name type="scientific">Klebsormidium nitens</name>
    <name type="common">Green alga</name>
    <name type="synonym">Ulothrix nitens</name>
    <dbReference type="NCBI Taxonomy" id="105231"/>
    <lineage>
        <taxon>Eukaryota</taxon>
        <taxon>Viridiplantae</taxon>
        <taxon>Streptophyta</taxon>
        <taxon>Klebsormidiophyceae</taxon>
        <taxon>Klebsormidiales</taxon>
        <taxon>Klebsormidiaceae</taxon>
        <taxon>Klebsormidium</taxon>
    </lineage>
</organism>
<name>A0A1Y1I4I0_KLENI</name>
<dbReference type="AlphaFoldDB" id="A0A1Y1I4I0"/>
<dbReference type="EMBL" id="DF237105">
    <property type="protein sequence ID" value="GAQ83647.1"/>
    <property type="molecule type" value="Genomic_DNA"/>
</dbReference>
<evidence type="ECO:0000313" key="2">
    <source>
        <dbReference type="Proteomes" id="UP000054558"/>
    </source>
</evidence>
<evidence type="ECO:0000313" key="1">
    <source>
        <dbReference type="EMBL" id="GAQ83647.1"/>
    </source>
</evidence>
<gene>
    <name evidence="1" type="ORF">KFL_001560160</name>
</gene>
<proteinExistence type="predicted"/>
<keyword evidence="2" id="KW-1185">Reference proteome</keyword>
<reference evidence="1 2" key="1">
    <citation type="journal article" date="2014" name="Nat. Commun.">
        <title>Klebsormidium flaccidum genome reveals primary factors for plant terrestrial adaptation.</title>
        <authorList>
            <person name="Hori K."/>
            <person name="Maruyama F."/>
            <person name="Fujisawa T."/>
            <person name="Togashi T."/>
            <person name="Yamamoto N."/>
            <person name="Seo M."/>
            <person name="Sato S."/>
            <person name="Yamada T."/>
            <person name="Mori H."/>
            <person name="Tajima N."/>
            <person name="Moriyama T."/>
            <person name="Ikeuchi M."/>
            <person name="Watanabe M."/>
            <person name="Wada H."/>
            <person name="Kobayashi K."/>
            <person name="Saito M."/>
            <person name="Masuda T."/>
            <person name="Sasaki-Sekimoto Y."/>
            <person name="Mashiguchi K."/>
            <person name="Awai K."/>
            <person name="Shimojima M."/>
            <person name="Masuda S."/>
            <person name="Iwai M."/>
            <person name="Nobusawa T."/>
            <person name="Narise T."/>
            <person name="Kondo S."/>
            <person name="Saito H."/>
            <person name="Sato R."/>
            <person name="Murakawa M."/>
            <person name="Ihara Y."/>
            <person name="Oshima-Yamada Y."/>
            <person name="Ohtaka K."/>
            <person name="Satoh M."/>
            <person name="Sonobe K."/>
            <person name="Ishii M."/>
            <person name="Ohtani R."/>
            <person name="Kanamori-Sato M."/>
            <person name="Honoki R."/>
            <person name="Miyazaki D."/>
            <person name="Mochizuki H."/>
            <person name="Umetsu J."/>
            <person name="Higashi K."/>
            <person name="Shibata D."/>
            <person name="Kamiya Y."/>
            <person name="Sato N."/>
            <person name="Nakamura Y."/>
            <person name="Tabata S."/>
            <person name="Ida S."/>
            <person name="Kurokawa K."/>
            <person name="Ohta H."/>
        </authorList>
    </citation>
    <scope>NUCLEOTIDE SEQUENCE [LARGE SCALE GENOMIC DNA]</scope>
    <source>
        <strain evidence="1 2">NIES-2285</strain>
    </source>
</reference>
<accession>A0A1Y1I4I0</accession>
<sequence length="116" mass="12793">MAALGGNQHVLALLASKPQKSMMPLATTWLSILDILRCFQRHLGRATSFGAPWPSGVAGSHLGKLTKRSLNIFRGRNLEKQNLKRKRRARGDQGLGKDKTMILFEASSVIDQPKVT</sequence>